<evidence type="ECO:0008006" key="4">
    <source>
        <dbReference type="Google" id="ProtNLM"/>
    </source>
</evidence>
<dbReference type="AlphaFoldDB" id="A0A2W7N2G7"/>
<name>A0A2W7N2G7_9RHOB</name>
<evidence type="ECO:0000313" key="3">
    <source>
        <dbReference type="Proteomes" id="UP000248916"/>
    </source>
</evidence>
<gene>
    <name evidence="2" type="ORF">LX81_03049</name>
</gene>
<keyword evidence="1" id="KW-0812">Transmembrane</keyword>
<keyword evidence="1" id="KW-1133">Transmembrane helix</keyword>
<feature type="transmembrane region" description="Helical" evidence="1">
    <location>
        <begin position="14"/>
        <end position="34"/>
    </location>
</feature>
<accession>A0A2W7N2G7</accession>
<sequence>MTTIDPERFRPTRAFVALTLVSGFAIGVTAYLAYSHVRASGAFYGDVMRALCENEDPAHVGVFWPHDEPQEARCVTAAEAERFTTSEVR</sequence>
<evidence type="ECO:0000313" key="2">
    <source>
        <dbReference type="EMBL" id="PZX14250.1"/>
    </source>
</evidence>
<organism evidence="2 3">
    <name type="scientific">Palleronia aestuarii</name>
    <dbReference type="NCBI Taxonomy" id="568105"/>
    <lineage>
        <taxon>Bacteria</taxon>
        <taxon>Pseudomonadati</taxon>
        <taxon>Pseudomonadota</taxon>
        <taxon>Alphaproteobacteria</taxon>
        <taxon>Rhodobacterales</taxon>
        <taxon>Roseobacteraceae</taxon>
        <taxon>Palleronia</taxon>
    </lineage>
</organism>
<dbReference type="Proteomes" id="UP000248916">
    <property type="component" value="Unassembled WGS sequence"/>
</dbReference>
<comment type="caution">
    <text evidence="2">The sequence shown here is derived from an EMBL/GenBank/DDBJ whole genome shotgun (WGS) entry which is preliminary data.</text>
</comment>
<dbReference type="RefSeq" id="WP_111538132.1">
    <property type="nucleotide sequence ID" value="NZ_QKZL01000015.1"/>
</dbReference>
<keyword evidence="1" id="KW-0472">Membrane</keyword>
<protein>
    <recommendedName>
        <fullName evidence="4">Transmembrane protein</fullName>
    </recommendedName>
</protein>
<keyword evidence="3" id="KW-1185">Reference proteome</keyword>
<reference evidence="2 3" key="1">
    <citation type="submission" date="2018-06" db="EMBL/GenBank/DDBJ databases">
        <title>Genomic Encyclopedia of Archaeal and Bacterial Type Strains, Phase II (KMG-II): from individual species to whole genera.</title>
        <authorList>
            <person name="Goeker M."/>
        </authorList>
    </citation>
    <scope>NUCLEOTIDE SEQUENCE [LARGE SCALE GENOMIC DNA]</scope>
    <source>
        <strain evidence="2 3">DSM 22009</strain>
    </source>
</reference>
<evidence type="ECO:0000256" key="1">
    <source>
        <dbReference type="SAM" id="Phobius"/>
    </source>
</evidence>
<dbReference type="EMBL" id="QKZL01000015">
    <property type="protein sequence ID" value="PZX14250.1"/>
    <property type="molecule type" value="Genomic_DNA"/>
</dbReference>
<proteinExistence type="predicted"/>